<evidence type="ECO:0000256" key="7">
    <source>
        <dbReference type="SAM" id="Phobius"/>
    </source>
</evidence>
<dbReference type="SMART" id="SM00382">
    <property type="entry name" value="AAA"/>
    <property type="match status" value="1"/>
</dbReference>
<dbReference type="Gene3D" id="3.40.50.300">
    <property type="entry name" value="P-loop containing nucleotide triphosphate hydrolases"/>
    <property type="match status" value="1"/>
</dbReference>
<keyword evidence="6 7" id="KW-0472">Membrane</keyword>
<dbReference type="EMBL" id="AGXA01000016">
    <property type="protein sequence ID" value="EKU93724.1"/>
    <property type="molecule type" value="Genomic_DNA"/>
</dbReference>
<reference evidence="10 11" key="1">
    <citation type="submission" date="2012-09" db="EMBL/GenBank/DDBJ databases">
        <title>The Genome Sequence of Alloiococcus otitis ATCC 51267.</title>
        <authorList>
            <consortium name="The Broad Institute Genome Sequencing Platform"/>
            <person name="Earl A."/>
            <person name="Ward D."/>
            <person name="Feldgarden M."/>
            <person name="Gevers D."/>
            <person name="Huys G."/>
            <person name="Walker B."/>
            <person name="Young S.K."/>
            <person name="Zeng Q."/>
            <person name="Gargeya S."/>
            <person name="Fitzgerald M."/>
            <person name="Haas B."/>
            <person name="Abouelleil A."/>
            <person name="Alvarado L."/>
            <person name="Arachchi H.M."/>
            <person name="Berlin A.M."/>
            <person name="Chapman S.B."/>
            <person name="Goldberg J."/>
            <person name="Griggs A."/>
            <person name="Gujja S."/>
            <person name="Hansen M."/>
            <person name="Howarth C."/>
            <person name="Imamovic A."/>
            <person name="Larimer J."/>
            <person name="McCowen C."/>
            <person name="Montmayeur A."/>
            <person name="Murphy C."/>
            <person name="Neiman D."/>
            <person name="Pearson M."/>
            <person name="Priest M."/>
            <person name="Roberts A."/>
            <person name="Saif S."/>
            <person name="Shea T."/>
            <person name="Sisk P."/>
            <person name="Sykes S."/>
            <person name="Wortman J."/>
            <person name="Nusbaum C."/>
            <person name="Birren B."/>
        </authorList>
    </citation>
    <scope>NUCLEOTIDE SEQUENCE [LARGE SCALE GENOMIC DNA]</scope>
    <source>
        <strain evidence="10 11">ATCC 51267</strain>
    </source>
</reference>
<feature type="transmembrane region" description="Helical" evidence="7">
    <location>
        <begin position="151"/>
        <end position="169"/>
    </location>
</feature>
<dbReference type="Proteomes" id="UP000009875">
    <property type="component" value="Unassembled WGS sequence"/>
</dbReference>
<proteinExistence type="predicted"/>
<dbReference type="CDD" id="cd03228">
    <property type="entry name" value="ABCC_MRP_Like"/>
    <property type="match status" value="1"/>
</dbReference>
<keyword evidence="3" id="KW-0547">Nucleotide-binding</keyword>
<dbReference type="InterPro" id="IPR003439">
    <property type="entry name" value="ABC_transporter-like_ATP-bd"/>
</dbReference>
<dbReference type="InterPro" id="IPR017871">
    <property type="entry name" value="ABC_transporter-like_CS"/>
</dbReference>
<dbReference type="GO" id="GO:0005524">
    <property type="term" value="F:ATP binding"/>
    <property type="evidence" value="ECO:0007669"/>
    <property type="project" value="UniProtKB-KW"/>
</dbReference>
<dbReference type="STRING" id="883081.HMPREF9698_00672"/>
<keyword evidence="2 7" id="KW-0812">Transmembrane</keyword>
<protein>
    <recommendedName>
        <fullName evidence="12">ABC transporter ATP-binding protein</fullName>
    </recommendedName>
</protein>
<evidence type="ECO:0008006" key="12">
    <source>
        <dbReference type="Google" id="ProtNLM"/>
    </source>
</evidence>
<feature type="transmembrane region" description="Helical" evidence="7">
    <location>
        <begin position="231"/>
        <end position="259"/>
    </location>
</feature>
<evidence type="ECO:0000256" key="1">
    <source>
        <dbReference type="ARBA" id="ARBA00004651"/>
    </source>
</evidence>
<dbReference type="PROSITE" id="PS00211">
    <property type="entry name" value="ABC_TRANSPORTER_1"/>
    <property type="match status" value="1"/>
</dbReference>
<dbReference type="GO" id="GO:0005886">
    <property type="term" value="C:plasma membrane"/>
    <property type="evidence" value="ECO:0007669"/>
    <property type="project" value="UniProtKB-SubCell"/>
</dbReference>
<evidence type="ECO:0000256" key="4">
    <source>
        <dbReference type="ARBA" id="ARBA00022840"/>
    </source>
</evidence>
<keyword evidence="5 7" id="KW-1133">Transmembrane helix</keyword>
<feature type="transmembrane region" description="Helical" evidence="7">
    <location>
        <begin position="52"/>
        <end position="72"/>
    </location>
</feature>
<dbReference type="PROSITE" id="PS50929">
    <property type="entry name" value="ABC_TM1F"/>
    <property type="match status" value="1"/>
</dbReference>
<keyword evidence="11" id="KW-1185">Reference proteome</keyword>
<dbReference type="InterPro" id="IPR027417">
    <property type="entry name" value="P-loop_NTPase"/>
</dbReference>
<dbReference type="InterPro" id="IPR003593">
    <property type="entry name" value="AAA+_ATPase"/>
</dbReference>
<evidence type="ECO:0000256" key="2">
    <source>
        <dbReference type="ARBA" id="ARBA00022692"/>
    </source>
</evidence>
<dbReference type="RefSeq" id="WP_003777367.1">
    <property type="nucleotide sequence ID" value="NZ_JH992958.1"/>
</dbReference>
<name>K9E923_9LACT</name>
<feature type="domain" description="ABC transporter" evidence="8">
    <location>
        <begin position="325"/>
        <end position="532"/>
    </location>
</feature>
<dbReference type="PANTHER" id="PTHR24221:SF654">
    <property type="entry name" value="ATP-BINDING CASSETTE SUB-FAMILY B MEMBER 6"/>
    <property type="match status" value="1"/>
</dbReference>
<sequence>MKELVKEFKFRNIVIILVLASVSLAEIASSFTLSRAVNSIVQPDLTKFVQSILLTLLIFFMYLTFTYFRIVYQGQTEEKMKVSLREGLVDRLVKTDYQTFHQKKPASYSSWLMNDVRQVATDSISPFYDLLAGIISLVLSLLTLLTLHWLLIAYTLLSLALILLLPRLFKSTIVQETIKLSQGHESYLSKVTDFLAAYDTLFSYRQLPFMKDQLANQAKDLSDKSFHYTKVMAWVAVAGGLGNVLGQVGIIALTGYLALTGQVTVGSIMVTTSLAGNIFNSSGNLSQMISRIQSSQPIFEKFQRVQASPKSKEQTLTTQPLTGGYSLENVHFAYADKQVIDNFTMDFHLAKNYAIVGESGSGKSTLLNLIGGRLDHYQGSIRLAGKELNQSTYQELFDQVLYIDQNPHIFDGTIRENLEMGQTYSDEDLYQALDQVHLADLIAGHSDGLDYYIGEGGKMLSGGQKQRLSIARSLLRDKKILLLDEVTSSLDQETAISIEKLLLSDEETSVIMITHNLRDQVAGMIDHTLVLS</sequence>
<evidence type="ECO:0000259" key="8">
    <source>
        <dbReference type="PROSITE" id="PS50893"/>
    </source>
</evidence>
<evidence type="ECO:0000256" key="5">
    <source>
        <dbReference type="ARBA" id="ARBA00022989"/>
    </source>
</evidence>
<dbReference type="PANTHER" id="PTHR24221">
    <property type="entry name" value="ATP-BINDING CASSETTE SUB-FAMILY B"/>
    <property type="match status" value="1"/>
</dbReference>
<dbReference type="InterPro" id="IPR039421">
    <property type="entry name" value="Type_1_exporter"/>
</dbReference>
<evidence type="ECO:0000259" key="9">
    <source>
        <dbReference type="PROSITE" id="PS50929"/>
    </source>
</evidence>
<dbReference type="GO" id="GO:0016887">
    <property type="term" value="F:ATP hydrolysis activity"/>
    <property type="evidence" value="ECO:0007669"/>
    <property type="project" value="InterPro"/>
</dbReference>
<feature type="domain" description="ABC transmembrane type-1" evidence="9">
    <location>
        <begin position="13"/>
        <end position="294"/>
    </location>
</feature>
<dbReference type="HOGENOM" id="CLU_000604_84_3_9"/>
<dbReference type="InterPro" id="IPR036640">
    <property type="entry name" value="ABC1_TM_sf"/>
</dbReference>
<dbReference type="GO" id="GO:0034040">
    <property type="term" value="F:ATPase-coupled lipid transmembrane transporter activity"/>
    <property type="evidence" value="ECO:0007669"/>
    <property type="project" value="TreeGrafter"/>
</dbReference>
<dbReference type="InterPro" id="IPR011527">
    <property type="entry name" value="ABC1_TM_dom"/>
</dbReference>
<dbReference type="AlphaFoldDB" id="K9E923"/>
<dbReference type="GO" id="GO:0140359">
    <property type="term" value="F:ABC-type transporter activity"/>
    <property type="evidence" value="ECO:0007669"/>
    <property type="project" value="InterPro"/>
</dbReference>
<dbReference type="PROSITE" id="PS50893">
    <property type="entry name" value="ABC_TRANSPORTER_2"/>
    <property type="match status" value="1"/>
</dbReference>
<comment type="caution">
    <text evidence="10">The sequence shown here is derived from an EMBL/GenBank/DDBJ whole genome shotgun (WGS) entry which is preliminary data.</text>
</comment>
<keyword evidence="4" id="KW-0067">ATP-binding</keyword>
<evidence type="ECO:0000313" key="11">
    <source>
        <dbReference type="Proteomes" id="UP000009875"/>
    </source>
</evidence>
<evidence type="ECO:0000256" key="6">
    <source>
        <dbReference type="ARBA" id="ARBA00023136"/>
    </source>
</evidence>
<dbReference type="Gene3D" id="1.20.1560.10">
    <property type="entry name" value="ABC transporter type 1, transmembrane domain"/>
    <property type="match status" value="1"/>
</dbReference>
<evidence type="ECO:0000313" key="10">
    <source>
        <dbReference type="EMBL" id="EKU93724.1"/>
    </source>
</evidence>
<evidence type="ECO:0000256" key="3">
    <source>
        <dbReference type="ARBA" id="ARBA00022741"/>
    </source>
</evidence>
<dbReference type="Pfam" id="PF00664">
    <property type="entry name" value="ABC_membrane"/>
    <property type="match status" value="1"/>
</dbReference>
<dbReference type="OrthoDB" id="95687at2"/>
<dbReference type="SUPFAM" id="SSF90123">
    <property type="entry name" value="ABC transporter transmembrane region"/>
    <property type="match status" value="1"/>
</dbReference>
<dbReference type="SUPFAM" id="SSF52540">
    <property type="entry name" value="P-loop containing nucleoside triphosphate hydrolases"/>
    <property type="match status" value="1"/>
</dbReference>
<accession>K9E923</accession>
<organism evidence="10 11">
    <name type="scientific">Alloiococcus otitis ATCC 51267</name>
    <dbReference type="NCBI Taxonomy" id="883081"/>
    <lineage>
        <taxon>Bacteria</taxon>
        <taxon>Bacillati</taxon>
        <taxon>Bacillota</taxon>
        <taxon>Bacilli</taxon>
        <taxon>Lactobacillales</taxon>
        <taxon>Carnobacteriaceae</taxon>
        <taxon>Alloiococcus</taxon>
    </lineage>
</organism>
<gene>
    <name evidence="10" type="ORF">HMPREF9698_00672</name>
</gene>
<comment type="subcellular location">
    <subcellularLocation>
        <location evidence="1">Cell membrane</location>
        <topology evidence="1">Multi-pass membrane protein</topology>
    </subcellularLocation>
</comment>
<feature type="transmembrane region" description="Helical" evidence="7">
    <location>
        <begin position="127"/>
        <end position="145"/>
    </location>
</feature>
<dbReference type="eggNOG" id="COG1132">
    <property type="taxonomic scope" value="Bacteria"/>
</dbReference>
<dbReference type="Pfam" id="PF00005">
    <property type="entry name" value="ABC_tran"/>
    <property type="match status" value="1"/>
</dbReference>